<dbReference type="Proteomes" id="UP001148737">
    <property type="component" value="Unassembled WGS sequence"/>
</dbReference>
<gene>
    <name evidence="1" type="ORF">NLG97_g2826</name>
</gene>
<keyword evidence="2" id="KW-1185">Reference proteome</keyword>
<protein>
    <submittedName>
        <fullName evidence="1">Uncharacterized protein</fullName>
    </submittedName>
</protein>
<proteinExistence type="predicted"/>
<name>A0ACC1R371_9HYPO</name>
<comment type="caution">
    <text evidence="1">The sequence shown here is derived from an EMBL/GenBank/DDBJ whole genome shotgun (WGS) entry which is preliminary data.</text>
</comment>
<sequence>MRDDKLTDVHGFEQVDKNVELNTEYEAEFLEAHPQVFGTEAGDILNIYAQEEIRRSFLEVDQDKLSHLFKDGKLHDPDGELGVKAEATHLTTPETSLEDMRRTIKVLEKLANVWYNDKVAVPESMTEITRRRQTQALSDNEAIDKEPLNFSINRQLMAKSHFLKEVWAEVASIVGFEFARMLFGLRRNLYCAGCVPWESIDTDIVDRECAFYTAVAIVSVTQSHLCKLITRETICNIAAAWEPGMPLSQEILSGKLPPLPNGETLLKDFCQSLKNSAVEEQEGIASAAPSSLACVGAPQTPCRQSTPLSSAPRTVSNKRTRPVYDSSRMDIDLEEAEETPPPKTRAGWQDPY</sequence>
<organism evidence="1 2">
    <name type="scientific">Lecanicillium saksenae</name>
    <dbReference type="NCBI Taxonomy" id="468837"/>
    <lineage>
        <taxon>Eukaryota</taxon>
        <taxon>Fungi</taxon>
        <taxon>Dikarya</taxon>
        <taxon>Ascomycota</taxon>
        <taxon>Pezizomycotina</taxon>
        <taxon>Sordariomycetes</taxon>
        <taxon>Hypocreomycetidae</taxon>
        <taxon>Hypocreales</taxon>
        <taxon>Cordycipitaceae</taxon>
        <taxon>Lecanicillium</taxon>
    </lineage>
</organism>
<evidence type="ECO:0000313" key="2">
    <source>
        <dbReference type="Proteomes" id="UP001148737"/>
    </source>
</evidence>
<evidence type="ECO:0000313" key="1">
    <source>
        <dbReference type="EMBL" id="KAJ3496214.1"/>
    </source>
</evidence>
<dbReference type="EMBL" id="JANAKD010000210">
    <property type="protein sequence ID" value="KAJ3496214.1"/>
    <property type="molecule type" value="Genomic_DNA"/>
</dbReference>
<accession>A0ACC1R371</accession>
<reference evidence="1" key="1">
    <citation type="submission" date="2022-07" db="EMBL/GenBank/DDBJ databases">
        <title>Genome Sequence of Lecanicillium saksenae.</title>
        <authorList>
            <person name="Buettner E."/>
        </authorList>
    </citation>
    <scope>NUCLEOTIDE SEQUENCE</scope>
    <source>
        <strain evidence="1">VT-O1</strain>
    </source>
</reference>